<dbReference type="GO" id="GO:0010089">
    <property type="term" value="P:xylem development"/>
    <property type="evidence" value="ECO:0007669"/>
    <property type="project" value="InterPro"/>
</dbReference>
<gene>
    <name evidence="2" type="ORF">SVIM_LOCUS51226</name>
</gene>
<sequence length="202" mass="22168">MENSMSCKPLISSSSNLKTTGRDSSEESGWTMYFDDLFAQNNGDDQDNDQYEQGSFSYDQDGNSSLVSDAASLVLKKSAGDDHGEEEQVGGIPIDNKKSFRHSLSFKKRRTKGALIDDSLEDTASSPVNSPKVYDGMMINQYRRNTNQKDNMEISLDEGSGSKQQVDKRSDFDFLGGGGDNTALKKKGLCLVPLSMVVNYLG</sequence>
<organism evidence="2">
    <name type="scientific">Salix viminalis</name>
    <name type="common">Common osier</name>
    <name type="synonym">Basket willow</name>
    <dbReference type="NCBI Taxonomy" id="40686"/>
    <lineage>
        <taxon>Eukaryota</taxon>
        <taxon>Viridiplantae</taxon>
        <taxon>Streptophyta</taxon>
        <taxon>Embryophyta</taxon>
        <taxon>Tracheophyta</taxon>
        <taxon>Spermatophyta</taxon>
        <taxon>Magnoliopsida</taxon>
        <taxon>eudicotyledons</taxon>
        <taxon>Gunneridae</taxon>
        <taxon>Pentapetalae</taxon>
        <taxon>rosids</taxon>
        <taxon>fabids</taxon>
        <taxon>Malpighiales</taxon>
        <taxon>Salicaceae</taxon>
        <taxon>Saliceae</taxon>
        <taxon>Salix</taxon>
    </lineage>
</organism>
<feature type="compositionally biased region" description="Polar residues" evidence="1">
    <location>
        <begin position="51"/>
        <end position="63"/>
    </location>
</feature>
<dbReference type="PANTHER" id="PTHR33974:SF25">
    <property type="entry name" value="SMALL PHOSPHATASE-LIKE PROTEIN 2, PUTATIVE-RELATED"/>
    <property type="match status" value="1"/>
</dbReference>
<accession>A0A6N2KIL7</accession>
<evidence type="ECO:0000313" key="2">
    <source>
        <dbReference type="EMBL" id="VFU24877.1"/>
    </source>
</evidence>
<feature type="compositionally biased region" description="Polar residues" evidence="1">
    <location>
        <begin position="1"/>
        <end position="19"/>
    </location>
</feature>
<proteinExistence type="predicted"/>
<reference evidence="2" key="1">
    <citation type="submission" date="2019-03" db="EMBL/GenBank/DDBJ databases">
        <authorList>
            <person name="Mank J."/>
            <person name="Almeida P."/>
        </authorList>
    </citation>
    <scope>NUCLEOTIDE SEQUENCE</scope>
    <source>
        <strain evidence="2">78183</strain>
    </source>
</reference>
<dbReference type="PANTHER" id="PTHR33974">
    <property type="entry name" value="VASCULAR-RELATED UNKNOWN PROTEIN 1-RELATED"/>
    <property type="match status" value="1"/>
</dbReference>
<feature type="region of interest" description="Disordered" evidence="1">
    <location>
        <begin position="1"/>
        <end position="64"/>
    </location>
</feature>
<protein>
    <submittedName>
        <fullName evidence="2">Uncharacterized protein</fullName>
    </submittedName>
</protein>
<dbReference type="EMBL" id="CAADRP010000202">
    <property type="protein sequence ID" value="VFU24877.1"/>
    <property type="molecule type" value="Genomic_DNA"/>
</dbReference>
<name>A0A6N2KIL7_SALVM</name>
<dbReference type="InterPro" id="IPR039280">
    <property type="entry name" value="VUP"/>
</dbReference>
<dbReference type="AlphaFoldDB" id="A0A6N2KIL7"/>
<evidence type="ECO:0000256" key="1">
    <source>
        <dbReference type="SAM" id="MobiDB-lite"/>
    </source>
</evidence>